<feature type="chain" id="PRO_5006428702" description="Fimbrial-type adhesion domain-containing protein" evidence="5">
    <location>
        <begin position="28"/>
        <end position="187"/>
    </location>
</feature>
<proteinExistence type="inferred from homology"/>
<dbReference type="Gene3D" id="2.60.40.1090">
    <property type="entry name" value="Fimbrial-type adhesion domain"/>
    <property type="match status" value="1"/>
</dbReference>
<dbReference type="PANTHER" id="PTHR33420:SF3">
    <property type="entry name" value="FIMBRIAL SUBUNIT ELFA"/>
    <property type="match status" value="1"/>
</dbReference>
<dbReference type="InterPro" id="IPR008966">
    <property type="entry name" value="Adhesion_dom_sf"/>
</dbReference>
<reference evidence="7 8" key="1">
    <citation type="submission" date="2015-02" db="EMBL/GenBank/DDBJ databases">
        <title>Pseudomonas helleri sp. nov. and Pseudomonas weihenstephanensis sp. nov., isolated from raw cows milk.</title>
        <authorList>
            <person name="von Neubeck M."/>
            <person name="Huptas C."/>
            <person name="Wenning M."/>
            <person name="Scherer S."/>
        </authorList>
    </citation>
    <scope>NUCLEOTIDE SEQUENCE [LARGE SCALE GENOMIC DNA]</scope>
    <source>
        <strain evidence="7 8">DSM 17149</strain>
    </source>
</reference>
<dbReference type="GO" id="GO:0043709">
    <property type="term" value="P:cell adhesion involved in single-species biofilm formation"/>
    <property type="evidence" value="ECO:0007669"/>
    <property type="project" value="TreeGrafter"/>
</dbReference>
<gene>
    <name evidence="7" type="ORF">TU73_12940</name>
</gene>
<dbReference type="InterPro" id="IPR050263">
    <property type="entry name" value="Bact_Fimbrial_Adh_Pro"/>
</dbReference>
<evidence type="ECO:0000256" key="4">
    <source>
        <dbReference type="ARBA" id="ARBA00023263"/>
    </source>
</evidence>
<dbReference type="GO" id="GO:0009289">
    <property type="term" value="C:pilus"/>
    <property type="evidence" value="ECO:0007669"/>
    <property type="project" value="UniProtKB-SubCell"/>
</dbReference>
<evidence type="ECO:0000313" key="8">
    <source>
        <dbReference type="Proteomes" id="UP000051446"/>
    </source>
</evidence>
<dbReference type="Proteomes" id="UP000051446">
    <property type="component" value="Unassembled WGS sequence"/>
</dbReference>
<accession>A0A0R2YAC3</accession>
<evidence type="ECO:0000256" key="1">
    <source>
        <dbReference type="ARBA" id="ARBA00004561"/>
    </source>
</evidence>
<dbReference type="PATRIC" id="fig|75588.4.peg.4999"/>
<feature type="domain" description="Fimbrial-type adhesion" evidence="6">
    <location>
        <begin position="39"/>
        <end position="187"/>
    </location>
</feature>
<comment type="similarity">
    <text evidence="2">Belongs to the fimbrial protein family.</text>
</comment>
<comment type="subcellular location">
    <subcellularLocation>
        <location evidence="1">Fimbrium</location>
    </subcellularLocation>
</comment>
<dbReference type="AlphaFoldDB" id="A0A0R2YAC3"/>
<dbReference type="InterPro" id="IPR000259">
    <property type="entry name" value="Adhesion_dom_fimbrial"/>
</dbReference>
<dbReference type="Pfam" id="PF00419">
    <property type="entry name" value="Fimbrial"/>
    <property type="match status" value="1"/>
</dbReference>
<comment type="caution">
    <text evidence="7">The sequence shown here is derived from an EMBL/GenBank/DDBJ whole genome shotgun (WGS) entry which is preliminary data.</text>
</comment>
<protein>
    <recommendedName>
        <fullName evidence="6">Fimbrial-type adhesion domain-containing protein</fullName>
    </recommendedName>
</protein>
<dbReference type="SUPFAM" id="SSF49401">
    <property type="entry name" value="Bacterial adhesins"/>
    <property type="match status" value="1"/>
</dbReference>
<evidence type="ECO:0000259" key="6">
    <source>
        <dbReference type="Pfam" id="PF00419"/>
    </source>
</evidence>
<name>A0A0R2YAC3_9PSED</name>
<evidence type="ECO:0000256" key="5">
    <source>
        <dbReference type="SAM" id="SignalP"/>
    </source>
</evidence>
<feature type="signal peptide" evidence="5">
    <location>
        <begin position="1"/>
        <end position="27"/>
    </location>
</feature>
<sequence>MMYRCKAWAVTGGMVSLLVMSAQPALAAVAVAGDGQILFDGGLVTETCTISVNNEMGSTSNIALPKVSRTGMVAEGSTKGGTDFTFKLTSCSGSTATKAKVFFQGGPHVNSDGTLGNAITFHGATGVALQLYDASMNPILIGDPSQLNQPATTFGGLMGYTAQYVVNSDAVGSGKFFTNVTYSISYQ</sequence>
<evidence type="ECO:0000256" key="2">
    <source>
        <dbReference type="ARBA" id="ARBA00006671"/>
    </source>
</evidence>
<organism evidence="7 8">
    <name type="scientific">Pseudomonas libanensis</name>
    <dbReference type="NCBI Taxonomy" id="75588"/>
    <lineage>
        <taxon>Bacteria</taxon>
        <taxon>Pseudomonadati</taxon>
        <taxon>Pseudomonadota</taxon>
        <taxon>Gammaproteobacteria</taxon>
        <taxon>Pseudomonadales</taxon>
        <taxon>Pseudomonadaceae</taxon>
        <taxon>Pseudomonas</taxon>
    </lineage>
</organism>
<evidence type="ECO:0000313" key="7">
    <source>
        <dbReference type="EMBL" id="KRP45314.1"/>
    </source>
</evidence>
<dbReference type="InterPro" id="IPR036937">
    <property type="entry name" value="Adhesion_dom_fimbrial_sf"/>
</dbReference>
<evidence type="ECO:0000256" key="3">
    <source>
        <dbReference type="ARBA" id="ARBA00022729"/>
    </source>
</evidence>
<keyword evidence="3 5" id="KW-0732">Signal</keyword>
<keyword evidence="4" id="KW-0281">Fimbrium</keyword>
<dbReference type="EMBL" id="JYLH01000007">
    <property type="protein sequence ID" value="KRP45314.1"/>
    <property type="molecule type" value="Genomic_DNA"/>
</dbReference>
<dbReference type="PANTHER" id="PTHR33420">
    <property type="entry name" value="FIMBRIAL SUBUNIT ELFA-RELATED"/>
    <property type="match status" value="1"/>
</dbReference>